<dbReference type="CDD" id="cd05286">
    <property type="entry name" value="QOR2"/>
    <property type="match status" value="1"/>
</dbReference>
<dbReference type="EMBL" id="JAATEJ010000039">
    <property type="protein sequence ID" value="NJP48062.1"/>
    <property type="molecule type" value="Genomic_DNA"/>
</dbReference>
<evidence type="ECO:0000259" key="3">
    <source>
        <dbReference type="SMART" id="SM00829"/>
    </source>
</evidence>
<dbReference type="InterPro" id="IPR013149">
    <property type="entry name" value="ADH-like_C"/>
</dbReference>
<dbReference type="Pfam" id="PF00107">
    <property type="entry name" value="ADH_zinc_N"/>
    <property type="match status" value="1"/>
</dbReference>
<dbReference type="Gene3D" id="3.90.180.10">
    <property type="entry name" value="Medium-chain alcohol dehydrogenases, catalytic domain"/>
    <property type="match status" value="1"/>
</dbReference>
<dbReference type="PANTHER" id="PTHR48106">
    <property type="entry name" value="QUINONE OXIDOREDUCTASE PIG3-RELATED"/>
    <property type="match status" value="1"/>
</dbReference>
<dbReference type="Proteomes" id="UP000734511">
    <property type="component" value="Unassembled WGS sequence"/>
</dbReference>
<evidence type="ECO:0000313" key="4">
    <source>
        <dbReference type="EMBL" id="NJP48062.1"/>
    </source>
</evidence>
<dbReference type="InterPro" id="IPR013154">
    <property type="entry name" value="ADH-like_N"/>
</dbReference>
<feature type="domain" description="Enoyl reductase (ER)" evidence="3">
    <location>
        <begin position="10"/>
        <end position="320"/>
    </location>
</feature>
<dbReference type="PANTHER" id="PTHR48106:SF13">
    <property type="entry name" value="QUINONE OXIDOREDUCTASE-RELATED"/>
    <property type="match status" value="1"/>
</dbReference>
<dbReference type="SUPFAM" id="SSF50129">
    <property type="entry name" value="GroES-like"/>
    <property type="match status" value="1"/>
</dbReference>
<dbReference type="InterPro" id="IPR020843">
    <property type="entry name" value="ER"/>
</dbReference>
<accession>A0ABX0ZYT6</accession>
<dbReference type="SUPFAM" id="SSF51735">
    <property type="entry name" value="NAD(P)-binding Rossmann-fold domains"/>
    <property type="match status" value="1"/>
</dbReference>
<evidence type="ECO:0000256" key="1">
    <source>
        <dbReference type="ARBA" id="ARBA00022857"/>
    </source>
</evidence>
<dbReference type="Gene3D" id="3.40.50.720">
    <property type="entry name" value="NAD(P)-binding Rossmann-like Domain"/>
    <property type="match status" value="1"/>
</dbReference>
<reference evidence="4 5" key="1">
    <citation type="submission" date="2020-03" db="EMBL/GenBank/DDBJ databases">
        <title>WGS of actinomycetes isolated from Thailand.</title>
        <authorList>
            <person name="Thawai C."/>
        </authorList>
    </citation>
    <scope>NUCLEOTIDE SEQUENCE [LARGE SCALE GENOMIC DNA]</scope>
    <source>
        <strain evidence="4 5">PRB2-1</strain>
    </source>
</reference>
<keyword evidence="5" id="KW-1185">Reference proteome</keyword>
<dbReference type="InterPro" id="IPR011032">
    <property type="entry name" value="GroES-like_sf"/>
</dbReference>
<dbReference type="InterPro" id="IPR047618">
    <property type="entry name" value="QOR-like"/>
</dbReference>
<dbReference type="SMART" id="SM00829">
    <property type="entry name" value="PKS_ER"/>
    <property type="match status" value="1"/>
</dbReference>
<gene>
    <name evidence="4" type="ORF">HCN08_32360</name>
</gene>
<dbReference type="RefSeq" id="WP_167986892.1">
    <property type="nucleotide sequence ID" value="NZ_JAATEJ010000039.1"/>
</dbReference>
<protein>
    <submittedName>
        <fullName evidence="4">Quinone oxidoreductase</fullName>
    </submittedName>
</protein>
<proteinExistence type="predicted"/>
<keyword evidence="2" id="KW-0560">Oxidoreductase</keyword>
<organism evidence="4 5">
    <name type="scientific">Actinacidiphila epipremni</name>
    <dbReference type="NCBI Taxonomy" id="2053013"/>
    <lineage>
        <taxon>Bacteria</taxon>
        <taxon>Bacillati</taxon>
        <taxon>Actinomycetota</taxon>
        <taxon>Actinomycetes</taxon>
        <taxon>Kitasatosporales</taxon>
        <taxon>Streptomycetaceae</taxon>
        <taxon>Actinacidiphila</taxon>
    </lineage>
</organism>
<name>A0ABX0ZYT6_9ACTN</name>
<keyword evidence="1" id="KW-0521">NADP</keyword>
<evidence type="ECO:0000313" key="5">
    <source>
        <dbReference type="Proteomes" id="UP000734511"/>
    </source>
</evidence>
<sequence length="322" mass="33517">MHAIRIEAHGGTEVMEWTALPDPVPGPGEALVRVAVAGVNYMDVGARQVGGPGWAPPFLLGVEGAGRVTALGEGAEAEGFAVGDRVAWFYHPGSYAELAAIPVTSLVRVPDGVADETAAAVMMQGLTANHFTTETYPIGPGDTAVVHAAAGGVGRLVTQMAKARGARVIGLVSRQEKAAVAAEAGADHVLVSAGGGFEEQVRELTGGEGAHVVYDGGGIPTFRSSQLALRPHGVHAYYGPFMGVPSFAVTDLPNSILLSYPVVQHHVRTREALVRRSAEVFAMLEQGRISVLVGGRYPLKDAATAHADLESRRTTGKLLLLP</sequence>
<evidence type="ECO:0000256" key="2">
    <source>
        <dbReference type="ARBA" id="ARBA00023002"/>
    </source>
</evidence>
<dbReference type="InterPro" id="IPR036291">
    <property type="entry name" value="NAD(P)-bd_dom_sf"/>
</dbReference>
<dbReference type="Pfam" id="PF08240">
    <property type="entry name" value="ADH_N"/>
    <property type="match status" value="1"/>
</dbReference>
<comment type="caution">
    <text evidence="4">The sequence shown here is derived from an EMBL/GenBank/DDBJ whole genome shotgun (WGS) entry which is preliminary data.</text>
</comment>